<gene>
    <name evidence="2" type="ORF">EV421DRAFT_1932343</name>
</gene>
<evidence type="ECO:0000313" key="2">
    <source>
        <dbReference type="EMBL" id="KAK0430641.1"/>
    </source>
</evidence>
<sequence length="369" mass="41059">MTRINTETISNNISVIRSPEETFVQTNSILGQLPVEFSYSLTPIVLNDEEGEVKWRGKLKSGAGKGPCTRWAEHWHGSLGLYDRKSSSPSRQKARMMKDDGGGATRDSGLGTREGRRCRPMTNIHNLFIQRPPCRSFLFFDPRKLPLFILTNHGLFSRKTTALFSWPTNGLEESGCSGCPSRQWAGGAIGWRQSQIKTHSDPVPPSAARGGGSRCGESWWKNLYKSRKDIITLRIIDRIPLEGTCPDPACNKKCVGLDVMSGMGIPNLFVSSGLFTKDNIGVPMIPTFGLVPCILKSTSTGARSSRMQGREVFLVKNSDKCCSQLQKMPLRFFGRFMEDHYALTTGVASEKNILELKVMDRPAMRALFF</sequence>
<protein>
    <submittedName>
        <fullName evidence="2">Uncharacterized protein</fullName>
    </submittedName>
</protein>
<keyword evidence="3" id="KW-1185">Reference proteome</keyword>
<dbReference type="EMBL" id="JAUEPT010000138">
    <property type="protein sequence ID" value="KAK0430641.1"/>
    <property type="molecule type" value="Genomic_DNA"/>
</dbReference>
<evidence type="ECO:0000256" key="1">
    <source>
        <dbReference type="SAM" id="MobiDB-lite"/>
    </source>
</evidence>
<evidence type="ECO:0000313" key="3">
    <source>
        <dbReference type="Proteomes" id="UP001175226"/>
    </source>
</evidence>
<name>A0AA39IUC4_9AGAR</name>
<dbReference type="Proteomes" id="UP001175226">
    <property type="component" value="Unassembled WGS sequence"/>
</dbReference>
<accession>A0AA39IUC4</accession>
<reference evidence="2" key="1">
    <citation type="submission" date="2023-06" db="EMBL/GenBank/DDBJ databases">
        <authorList>
            <consortium name="Lawrence Berkeley National Laboratory"/>
            <person name="Ahrendt S."/>
            <person name="Sahu N."/>
            <person name="Indic B."/>
            <person name="Wong-Bajracharya J."/>
            <person name="Merenyi Z."/>
            <person name="Ke H.-M."/>
            <person name="Monk M."/>
            <person name="Kocsube S."/>
            <person name="Drula E."/>
            <person name="Lipzen A."/>
            <person name="Balint B."/>
            <person name="Henrissat B."/>
            <person name="Andreopoulos B."/>
            <person name="Martin F.M."/>
            <person name="Harder C.B."/>
            <person name="Rigling D."/>
            <person name="Ford K.L."/>
            <person name="Foster G.D."/>
            <person name="Pangilinan J."/>
            <person name="Papanicolaou A."/>
            <person name="Barry K."/>
            <person name="LaButti K."/>
            <person name="Viragh M."/>
            <person name="Koriabine M."/>
            <person name="Yan M."/>
            <person name="Riley R."/>
            <person name="Champramary S."/>
            <person name="Plett K.L."/>
            <person name="Tsai I.J."/>
            <person name="Slot J."/>
            <person name="Sipos G."/>
            <person name="Plett J."/>
            <person name="Nagy L.G."/>
            <person name="Grigoriev I.V."/>
        </authorList>
    </citation>
    <scope>NUCLEOTIDE SEQUENCE</scope>
    <source>
        <strain evidence="2">FPL87.14</strain>
    </source>
</reference>
<organism evidence="2 3">
    <name type="scientific">Armillaria borealis</name>
    <dbReference type="NCBI Taxonomy" id="47425"/>
    <lineage>
        <taxon>Eukaryota</taxon>
        <taxon>Fungi</taxon>
        <taxon>Dikarya</taxon>
        <taxon>Basidiomycota</taxon>
        <taxon>Agaricomycotina</taxon>
        <taxon>Agaricomycetes</taxon>
        <taxon>Agaricomycetidae</taxon>
        <taxon>Agaricales</taxon>
        <taxon>Marasmiineae</taxon>
        <taxon>Physalacriaceae</taxon>
        <taxon>Armillaria</taxon>
    </lineage>
</organism>
<proteinExistence type="predicted"/>
<feature type="region of interest" description="Disordered" evidence="1">
    <location>
        <begin position="82"/>
        <end position="116"/>
    </location>
</feature>
<dbReference type="AlphaFoldDB" id="A0AA39IUC4"/>
<comment type="caution">
    <text evidence="2">The sequence shown here is derived from an EMBL/GenBank/DDBJ whole genome shotgun (WGS) entry which is preliminary data.</text>
</comment>